<keyword evidence="2" id="KW-0255">Endonuclease</keyword>
<dbReference type="InterPro" id="IPR003615">
    <property type="entry name" value="HNH_nuc"/>
</dbReference>
<accession>A0A443LPZ4</accession>
<dbReference type="EMBL" id="SAVA01000007">
    <property type="protein sequence ID" value="RWR51196.1"/>
    <property type="molecule type" value="Genomic_DNA"/>
</dbReference>
<comment type="caution">
    <text evidence="2">The sequence shown here is derived from an EMBL/GenBank/DDBJ whole genome shotgun (WGS) entry which is preliminary data.</text>
</comment>
<protein>
    <submittedName>
        <fullName evidence="2">HNH endonuclease</fullName>
    </submittedName>
</protein>
<keyword evidence="2" id="KW-0378">Hydrolase</keyword>
<reference evidence="2 3" key="2">
    <citation type="submission" date="2019-01" db="EMBL/GenBank/DDBJ databases">
        <title>Sinorhodobacter populi sp. nov. isolated from the symptomatic bark tissue of Populus euramericana canker.</title>
        <authorList>
            <person name="Xu G."/>
        </authorList>
    </citation>
    <scope>NUCLEOTIDE SEQUENCE [LARGE SCALE GENOMIC DNA]</scope>
    <source>
        <strain evidence="2 3">CGMCC 1.12963</strain>
    </source>
</reference>
<keyword evidence="3" id="KW-1185">Reference proteome</keyword>
<dbReference type="Proteomes" id="UP000288071">
    <property type="component" value="Unassembled WGS sequence"/>
</dbReference>
<reference evidence="3" key="1">
    <citation type="submission" date="2019-01" db="EMBL/GenBank/DDBJ databases">
        <title>Sinorhodobacter populi sp. nov. isolated from the symptomatic bark tissue of Populus euramericana canker.</title>
        <authorList>
            <person name="Li Y."/>
        </authorList>
    </citation>
    <scope>NUCLEOTIDE SEQUENCE [LARGE SCALE GENOMIC DNA]</scope>
    <source>
        <strain evidence="3">CGMCC 1.12963</strain>
    </source>
</reference>
<evidence type="ECO:0000259" key="1">
    <source>
        <dbReference type="Pfam" id="PF13391"/>
    </source>
</evidence>
<sequence>MGMNLIETYDDLLCNCAELEEARKGGGQVKGLYAGLIGRGSVFLPYLTSDGIAFAPSRFIGYAENTVLGHGRLEGRHGWHTTTRVREILRAQFGFTIWNVVDEAANSHYQSFCGSLGIVPRRSKKTFWITPEVGDWLEQNTIDHADAHEEIAALEHDVLIDTSFPETTREAIVKARIGQGLFRRRVIQKYGCCLITEIEERSLLVASHIKPWRDCRKDPRECLDPENALLLSPTWDRLFDQGFISFTDRGEMIISDDLTQSTRKALGVRKRKIKLTRGQVAYMAWHREIHGYE</sequence>
<organism evidence="2 3">
    <name type="scientific">Paenirhodobacter huangdaonensis</name>
    <dbReference type="NCBI Taxonomy" id="2501515"/>
    <lineage>
        <taxon>Bacteria</taxon>
        <taxon>Pseudomonadati</taxon>
        <taxon>Pseudomonadota</taxon>
        <taxon>Alphaproteobacteria</taxon>
        <taxon>Rhodobacterales</taxon>
        <taxon>Rhodobacter group</taxon>
        <taxon>Paenirhodobacter</taxon>
    </lineage>
</organism>
<proteinExistence type="predicted"/>
<name>A0A443LPZ4_9RHOB</name>
<dbReference type="Pfam" id="PF13391">
    <property type="entry name" value="HNH_2"/>
    <property type="match status" value="1"/>
</dbReference>
<keyword evidence="2" id="KW-0540">Nuclease</keyword>
<dbReference type="AlphaFoldDB" id="A0A443LPZ4"/>
<gene>
    <name evidence="2" type="ORF">EOW66_13065</name>
</gene>
<feature type="domain" description="HNH nuclease" evidence="1">
    <location>
        <begin position="193"/>
        <end position="246"/>
    </location>
</feature>
<dbReference type="GO" id="GO:0004519">
    <property type="term" value="F:endonuclease activity"/>
    <property type="evidence" value="ECO:0007669"/>
    <property type="project" value="UniProtKB-KW"/>
</dbReference>
<evidence type="ECO:0000313" key="3">
    <source>
        <dbReference type="Proteomes" id="UP000288071"/>
    </source>
</evidence>
<evidence type="ECO:0000313" key="2">
    <source>
        <dbReference type="EMBL" id="RWR51196.1"/>
    </source>
</evidence>